<dbReference type="Gene3D" id="1.10.510.10">
    <property type="entry name" value="Transferase(Phosphotransferase) domain 1"/>
    <property type="match status" value="1"/>
</dbReference>
<dbReference type="AlphaFoldDB" id="B8BIJ7"/>
<proteinExistence type="predicted"/>
<dbReference type="Gramene" id="BGIOSGA033536-TA">
    <property type="protein sequence ID" value="BGIOSGA033536-PA"/>
    <property type="gene ID" value="BGIOSGA033536"/>
</dbReference>
<gene>
    <name evidence="1" type="ORF">OsI_37022</name>
</gene>
<dbReference type="PANTHER" id="PTHR48055:SF57">
    <property type="entry name" value="PROTEIN KINASE DOMAIN-CONTAINING PROTEIN"/>
    <property type="match status" value="1"/>
</dbReference>
<dbReference type="SUPFAM" id="SSF56112">
    <property type="entry name" value="Protein kinase-like (PK-like)"/>
    <property type="match status" value="1"/>
</dbReference>
<dbReference type="STRING" id="39946.B8BIJ7"/>
<dbReference type="InterPro" id="IPR011009">
    <property type="entry name" value="Kinase-like_dom_sf"/>
</dbReference>
<name>B8BIJ7_ORYSI</name>
<dbReference type="GO" id="GO:0016020">
    <property type="term" value="C:membrane"/>
    <property type="evidence" value="ECO:0007669"/>
    <property type="project" value="TreeGrafter"/>
</dbReference>
<sequence>MFSFGIMLLEMFTGKRPTDPMFIGEMTLRQWVSQSFPENLADVADEKLLQDEETRLCFDHLNTSLGSSSTSRSNSFLTSIFELGLLCSSELPEQRMAMNDVVAKLKVIKKDYSALMQAMQRPRQY</sequence>
<evidence type="ECO:0000313" key="1">
    <source>
        <dbReference type="EMBL" id="EEC68632.1"/>
    </source>
</evidence>
<dbReference type="OMA" id="QWINASI"/>
<organism evidence="1 2">
    <name type="scientific">Oryza sativa subsp. indica</name>
    <name type="common">Rice</name>
    <dbReference type="NCBI Taxonomy" id="39946"/>
    <lineage>
        <taxon>Eukaryota</taxon>
        <taxon>Viridiplantae</taxon>
        <taxon>Streptophyta</taxon>
        <taxon>Embryophyta</taxon>
        <taxon>Tracheophyta</taxon>
        <taxon>Spermatophyta</taxon>
        <taxon>Magnoliopsida</taxon>
        <taxon>Liliopsida</taxon>
        <taxon>Poales</taxon>
        <taxon>Poaceae</taxon>
        <taxon>BOP clade</taxon>
        <taxon>Oryzoideae</taxon>
        <taxon>Oryzeae</taxon>
        <taxon>Oryzinae</taxon>
        <taxon>Oryza</taxon>
        <taxon>Oryza sativa</taxon>
    </lineage>
</organism>
<reference evidence="1 2" key="1">
    <citation type="journal article" date="2005" name="PLoS Biol.">
        <title>The genomes of Oryza sativa: a history of duplications.</title>
        <authorList>
            <person name="Yu J."/>
            <person name="Wang J."/>
            <person name="Lin W."/>
            <person name="Li S."/>
            <person name="Li H."/>
            <person name="Zhou J."/>
            <person name="Ni P."/>
            <person name="Dong W."/>
            <person name="Hu S."/>
            <person name="Zeng C."/>
            <person name="Zhang J."/>
            <person name="Zhang Y."/>
            <person name="Li R."/>
            <person name="Xu Z."/>
            <person name="Li S."/>
            <person name="Li X."/>
            <person name="Zheng H."/>
            <person name="Cong L."/>
            <person name="Lin L."/>
            <person name="Yin J."/>
            <person name="Geng J."/>
            <person name="Li G."/>
            <person name="Shi J."/>
            <person name="Liu J."/>
            <person name="Lv H."/>
            <person name="Li J."/>
            <person name="Wang J."/>
            <person name="Deng Y."/>
            <person name="Ran L."/>
            <person name="Shi X."/>
            <person name="Wang X."/>
            <person name="Wu Q."/>
            <person name="Li C."/>
            <person name="Ren X."/>
            <person name="Wang J."/>
            <person name="Wang X."/>
            <person name="Li D."/>
            <person name="Liu D."/>
            <person name="Zhang X."/>
            <person name="Ji Z."/>
            <person name="Zhao W."/>
            <person name="Sun Y."/>
            <person name="Zhang Z."/>
            <person name="Bao J."/>
            <person name="Han Y."/>
            <person name="Dong L."/>
            <person name="Ji J."/>
            <person name="Chen P."/>
            <person name="Wu S."/>
            <person name="Liu J."/>
            <person name="Xiao Y."/>
            <person name="Bu D."/>
            <person name="Tan J."/>
            <person name="Yang L."/>
            <person name="Ye C."/>
            <person name="Zhang J."/>
            <person name="Xu J."/>
            <person name="Zhou Y."/>
            <person name="Yu Y."/>
            <person name="Zhang B."/>
            <person name="Zhuang S."/>
            <person name="Wei H."/>
            <person name="Liu B."/>
            <person name="Lei M."/>
            <person name="Yu H."/>
            <person name="Li Y."/>
            <person name="Xu H."/>
            <person name="Wei S."/>
            <person name="He X."/>
            <person name="Fang L."/>
            <person name="Zhang Z."/>
            <person name="Zhang Y."/>
            <person name="Huang X."/>
            <person name="Su Z."/>
            <person name="Tong W."/>
            <person name="Li J."/>
            <person name="Tong Z."/>
            <person name="Li S."/>
            <person name="Ye J."/>
            <person name="Wang L."/>
            <person name="Fang L."/>
            <person name="Lei T."/>
            <person name="Chen C."/>
            <person name="Chen H."/>
            <person name="Xu Z."/>
            <person name="Li H."/>
            <person name="Huang H."/>
            <person name="Zhang F."/>
            <person name="Xu H."/>
            <person name="Li N."/>
            <person name="Zhao C."/>
            <person name="Li S."/>
            <person name="Dong L."/>
            <person name="Huang Y."/>
            <person name="Li L."/>
            <person name="Xi Y."/>
            <person name="Qi Q."/>
            <person name="Li W."/>
            <person name="Zhang B."/>
            <person name="Hu W."/>
            <person name="Zhang Y."/>
            <person name="Tian X."/>
            <person name="Jiao Y."/>
            <person name="Liang X."/>
            <person name="Jin J."/>
            <person name="Gao L."/>
            <person name="Zheng W."/>
            <person name="Hao B."/>
            <person name="Liu S."/>
            <person name="Wang W."/>
            <person name="Yuan L."/>
            <person name="Cao M."/>
            <person name="McDermott J."/>
            <person name="Samudrala R."/>
            <person name="Wang J."/>
            <person name="Wong G.K."/>
            <person name="Yang H."/>
        </authorList>
    </citation>
    <scope>NUCLEOTIDE SEQUENCE [LARGE SCALE GENOMIC DNA]</scope>
    <source>
        <strain evidence="2">cv. 93-11</strain>
    </source>
</reference>
<evidence type="ECO:0000313" key="2">
    <source>
        <dbReference type="Proteomes" id="UP000007015"/>
    </source>
</evidence>
<keyword evidence="2" id="KW-1185">Reference proteome</keyword>
<protein>
    <recommendedName>
        <fullName evidence="3">Serine-threonine/tyrosine-protein kinase catalytic domain-containing protein</fullName>
    </recommendedName>
</protein>
<dbReference type="HOGENOM" id="CLU_000288_21_9_1"/>
<dbReference type="InterPro" id="IPR051564">
    <property type="entry name" value="LRR_receptor-like_kinase"/>
</dbReference>
<evidence type="ECO:0008006" key="3">
    <source>
        <dbReference type="Google" id="ProtNLM"/>
    </source>
</evidence>
<dbReference type="EMBL" id="CM000136">
    <property type="protein sequence ID" value="EEC68632.1"/>
    <property type="molecule type" value="Genomic_DNA"/>
</dbReference>
<accession>B8BIJ7</accession>
<dbReference type="Proteomes" id="UP000007015">
    <property type="component" value="Chromosome 11"/>
</dbReference>
<dbReference type="PANTHER" id="PTHR48055">
    <property type="entry name" value="LEUCINE-RICH REPEAT RECEPTOR PROTEIN KINASE EMS1"/>
    <property type="match status" value="1"/>
</dbReference>